<proteinExistence type="predicted"/>
<dbReference type="AlphaFoldDB" id="A0A834KKX6"/>
<evidence type="ECO:0000259" key="2">
    <source>
        <dbReference type="Pfam" id="PF00135"/>
    </source>
</evidence>
<protein>
    <recommendedName>
        <fullName evidence="2">Carboxylesterase type B domain-containing protein</fullName>
    </recommendedName>
</protein>
<evidence type="ECO:0000256" key="1">
    <source>
        <dbReference type="ARBA" id="ARBA00023180"/>
    </source>
</evidence>
<dbReference type="Proteomes" id="UP000614350">
    <property type="component" value="Unassembled WGS sequence"/>
</dbReference>
<dbReference type="InterPro" id="IPR029058">
    <property type="entry name" value="AB_hydrolase_fold"/>
</dbReference>
<dbReference type="SUPFAM" id="SSF53474">
    <property type="entry name" value="alpha/beta-Hydrolases"/>
    <property type="match status" value="2"/>
</dbReference>
<sequence>MSLKLYLNKFFSRNNQANAIFKRHVPTAGSHPFEADDSTQENPIVEAPVGKIRGSILTSRLGRKIYSFRSVRYAEPPVGQQRFQVAVPAKDWNETYDATEEGPACSTLSETPISEDCLRLNVYTTKLPSKNAKGGNFKGRPVLVFLHPGGFYIFSGQYRFFGPEYIMDKDIVLVTLNYRLGTLGFISTGDSLAPGNLGLKDQVVALRWIQRNIAAFGGDPNSVTIGGYSVGSIAVLLHMLSPMSKGLFHRGIAMSGSHISLEPLPTEQKHLAKKQAELLGCPTDTTGSMLICLKSKPIEQFTETMPQFFEWYWNPMSIWSVVVEPEIQGVERFLTAQPIDLIREGKIHEVPLIIGTTKDEFGGLVTAIEKLVKAGNTSIFDDLNTKWDTFAPISFMYERDTPRSKHISQELHQFYFGNQPISRESYDGIGQIYSDSIIVFPVRRAAQLIADNSKLPVYFYRFSYDGRFSFSVWNETTPYGTPVHHDDLQYLFYMSAAFPYFNASDPEIQMVERYTAMWANFVQTGEPIPNNDEMFSNIKWERFTKENDKYLNIDLHPTMKQGIFPERMALWERLFPLPPPSHSTDYQKRNLGLKDQVVALRWIQKNIAAFGGDPNSVTISGYSVGSISVLLHMLSPMSKGLFHRAIAMSGSHILLEPLPTEQKHLAKKQAELLDCPTDTTGSMLICLKSKPVESFTETMSRFFEWYGDPILIWSAVVEPEVQGVERFLTAQPIDLIREGKIHEVPLIIGITEGEFGGVVTGIERLVKEGNTSIFDTLNTRWNTIAPMSFMYERDTPRSKYISQELRRFYFGDQPISRESYDGISQIYADSVIIFPVHRAAQLIANNNKLPVYFYKFAYKGHFSFATWNDTTPYGPPVHHDDLQYLFYMSAIFPYFNSSDPEIQMVERYTAMWANFVHTGEPIPNNDEMFNNVKWERFTKENDKYLNIDLHPTMKQGIFPERMALWERVFPLPPSPHSIDYQKSQ</sequence>
<dbReference type="FunFam" id="3.40.50.1820:FF:000155">
    <property type="entry name" value="Carboxylic ester hydrolase"/>
    <property type="match status" value="1"/>
</dbReference>
<dbReference type="PANTHER" id="PTHR11559">
    <property type="entry name" value="CARBOXYLESTERASE"/>
    <property type="match status" value="1"/>
</dbReference>
<keyword evidence="1" id="KW-0325">Glycoprotein</keyword>
<organism evidence="3 4">
    <name type="scientific">Vespula vulgaris</name>
    <name type="common">Yellow jacket</name>
    <name type="synonym">Wasp</name>
    <dbReference type="NCBI Taxonomy" id="7454"/>
    <lineage>
        <taxon>Eukaryota</taxon>
        <taxon>Metazoa</taxon>
        <taxon>Ecdysozoa</taxon>
        <taxon>Arthropoda</taxon>
        <taxon>Hexapoda</taxon>
        <taxon>Insecta</taxon>
        <taxon>Pterygota</taxon>
        <taxon>Neoptera</taxon>
        <taxon>Endopterygota</taxon>
        <taxon>Hymenoptera</taxon>
        <taxon>Apocrita</taxon>
        <taxon>Aculeata</taxon>
        <taxon>Vespoidea</taxon>
        <taxon>Vespidae</taxon>
        <taxon>Vespinae</taxon>
        <taxon>Vespula</taxon>
    </lineage>
</organism>
<dbReference type="InterPro" id="IPR050309">
    <property type="entry name" value="Type-B_Carboxylest/Lipase"/>
</dbReference>
<dbReference type="Gene3D" id="3.40.50.1820">
    <property type="entry name" value="alpha/beta hydrolase"/>
    <property type="match status" value="2"/>
</dbReference>
<gene>
    <name evidence="3" type="ORF">HZH66_002339</name>
</gene>
<feature type="domain" description="Carboxylesterase type B" evidence="2">
    <location>
        <begin position="42"/>
        <end position="571"/>
    </location>
</feature>
<keyword evidence="4" id="KW-1185">Reference proteome</keyword>
<name>A0A834KKX6_VESVU</name>
<dbReference type="EMBL" id="JACSEA010000002">
    <property type="protein sequence ID" value="KAF7407802.1"/>
    <property type="molecule type" value="Genomic_DNA"/>
</dbReference>
<accession>A0A834KKX6</accession>
<feature type="domain" description="Carboxylesterase type B" evidence="2">
    <location>
        <begin position="588"/>
        <end position="965"/>
    </location>
</feature>
<comment type="caution">
    <text evidence="3">The sequence shown here is derived from an EMBL/GenBank/DDBJ whole genome shotgun (WGS) entry which is preliminary data.</text>
</comment>
<reference evidence="3" key="1">
    <citation type="journal article" date="2020" name="G3 (Bethesda)">
        <title>High-Quality Assemblies for Three Invasive Social Wasps from the &lt;i&gt;Vespula&lt;/i&gt; Genus.</title>
        <authorList>
            <person name="Harrop T.W.R."/>
            <person name="Guhlin J."/>
            <person name="McLaughlin G.M."/>
            <person name="Permina E."/>
            <person name="Stockwell P."/>
            <person name="Gilligan J."/>
            <person name="Le Lec M.F."/>
            <person name="Gruber M.A.M."/>
            <person name="Quinn O."/>
            <person name="Lovegrove M."/>
            <person name="Duncan E.J."/>
            <person name="Remnant E.J."/>
            <person name="Van Eeckhoven J."/>
            <person name="Graham B."/>
            <person name="Knapp R.A."/>
            <person name="Langford K.W."/>
            <person name="Kronenberg Z."/>
            <person name="Press M.O."/>
            <person name="Eacker S.M."/>
            <person name="Wilson-Rankin E.E."/>
            <person name="Purcell J."/>
            <person name="Lester P.J."/>
            <person name="Dearden P.K."/>
        </authorList>
    </citation>
    <scope>NUCLEOTIDE SEQUENCE</scope>
    <source>
        <strain evidence="3">Marl-1</strain>
    </source>
</reference>
<evidence type="ECO:0000313" key="4">
    <source>
        <dbReference type="Proteomes" id="UP000614350"/>
    </source>
</evidence>
<dbReference type="InterPro" id="IPR002018">
    <property type="entry name" value="CarbesteraseB"/>
</dbReference>
<dbReference type="Pfam" id="PF00135">
    <property type="entry name" value="COesterase"/>
    <property type="match status" value="2"/>
</dbReference>
<evidence type="ECO:0000313" key="3">
    <source>
        <dbReference type="EMBL" id="KAF7407802.1"/>
    </source>
</evidence>